<dbReference type="Pfam" id="PF12681">
    <property type="entry name" value="Glyoxalase_2"/>
    <property type="match status" value="1"/>
</dbReference>
<protein>
    <recommendedName>
        <fullName evidence="1">VOC domain-containing protein</fullName>
    </recommendedName>
</protein>
<evidence type="ECO:0000313" key="2">
    <source>
        <dbReference type="EMBL" id="PKI80905.1"/>
    </source>
</evidence>
<accession>A0A2N1J2W9</accession>
<reference evidence="2 3" key="1">
    <citation type="submission" date="2017-09" db="EMBL/GenBank/DDBJ databases">
        <title>Genomics of the genus Arcobacter.</title>
        <authorList>
            <person name="Perez-Cataluna A."/>
            <person name="Figueras M.J."/>
            <person name="Salas-Masso N."/>
        </authorList>
    </citation>
    <scope>NUCLEOTIDE SEQUENCE [LARGE SCALE GENOMIC DNA]</scope>
    <source>
        <strain evidence="2 3">DSM 18005</strain>
    </source>
</reference>
<dbReference type="Gene3D" id="3.10.180.10">
    <property type="entry name" value="2,3-Dihydroxybiphenyl 1,2-Dioxygenase, domain 1"/>
    <property type="match status" value="1"/>
</dbReference>
<keyword evidence="3" id="KW-1185">Reference proteome</keyword>
<evidence type="ECO:0000313" key="3">
    <source>
        <dbReference type="Proteomes" id="UP000233248"/>
    </source>
</evidence>
<dbReference type="RefSeq" id="WP_101184629.1">
    <property type="nucleotide sequence ID" value="NZ_CP031218.1"/>
</dbReference>
<name>A0A2N1J2W9_9BACT</name>
<dbReference type="SUPFAM" id="SSF54593">
    <property type="entry name" value="Glyoxalase/Bleomycin resistance protein/Dihydroxybiphenyl dioxygenase"/>
    <property type="match status" value="1"/>
</dbReference>
<sequence>MNEKPKFGFVVEYVKDINIAKKFYVETMNLDIQREHPNYIQFDTFAIATDEPMGAETKQEIYWLVNDIDNVFDFLSQKAEICLAIQEVPFGKVFGVRDPDGFPCYILELATKRPSKKIS</sequence>
<dbReference type="AlphaFoldDB" id="A0A2N1J2W9"/>
<comment type="caution">
    <text evidence="2">The sequence shown here is derived from an EMBL/GenBank/DDBJ whole genome shotgun (WGS) entry which is preliminary data.</text>
</comment>
<dbReference type="PROSITE" id="PS51819">
    <property type="entry name" value="VOC"/>
    <property type="match status" value="1"/>
</dbReference>
<dbReference type="InterPro" id="IPR025870">
    <property type="entry name" value="Glyoxalase-like_dom"/>
</dbReference>
<proteinExistence type="predicted"/>
<organism evidence="2 3">
    <name type="scientific">Malaciobacter halophilus</name>
    <dbReference type="NCBI Taxonomy" id="197482"/>
    <lineage>
        <taxon>Bacteria</taxon>
        <taxon>Pseudomonadati</taxon>
        <taxon>Campylobacterota</taxon>
        <taxon>Epsilonproteobacteria</taxon>
        <taxon>Campylobacterales</taxon>
        <taxon>Arcobacteraceae</taxon>
        <taxon>Malaciobacter</taxon>
    </lineage>
</organism>
<dbReference type="EMBL" id="NXIF01000026">
    <property type="protein sequence ID" value="PKI80905.1"/>
    <property type="molecule type" value="Genomic_DNA"/>
</dbReference>
<gene>
    <name evidence="2" type="ORF">CP960_06615</name>
</gene>
<dbReference type="OrthoDB" id="9793039at2"/>
<dbReference type="InterPro" id="IPR037523">
    <property type="entry name" value="VOC_core"/>
</dbReference>
<evidence type="ECO:0000259" key="1">
    <source>
        <dbReference type="PROSITE" id="PS51819"/>
    </source>
</evidence>
<dbReference type="Proteomes" id="UP000233248">
    <property type="component" value="Unassembled WGS sequence"/>
</dbReference>
<feature type="domain" description="VOC" evidence="1">
    <location>
        <begin position="6"/>
        <end position="109"/>
    </location>
</feature>
<dbReference type="KEGG" id="ahs:AHALO_2323"/>
<dbReference type="InterPro" id="IPR029068">
    <property type="entry name" value="Glyas_Bleomycin-R_OHBP_Dase"/>
</dbReference>